<comment type="subcellular location">
    <subcellularLocation>
        <location evidence="1">Mitochondrion</location>
    </subcellularLocation>
</comment>
<dbReference type="InterPro" id="IPR019368">
    <property type="entry name" value="Ribosomal_mS29"/>
</dbReference>
<comment type="similarity">
    <text evidence="2">Belongs to the mitochondrion-specific ribosomal protein mS29 family.</text>
</comment>
<evidence type="ECO:0000256" key="6">
    <source>
        <dbReference type="ARBA" id="ARBA00023274"/>
    </source>
</evidence>
<keyword evidence="4" id="KW-0689">Ribosomal protein</keyword>
<evidence type="ECO:0000313" key="9">
    <source>
        <dbReference type="Proteomes" id="UP000038830"/>
    </source>
</evidence>
<dbReference type="InterPro" id="IPR017082">
    <property type="entry name" value="Ribosomal_mS29_fun"/>
</dbReference>
<dbReference type="PIRSF" id="PIRSF036996">
    <property type="entry name" value="RSM23"/>
    <property type="match status" value="1"/>
</dbReference>
<dbReference type="SUPFAM" id="SSF52540">
    <property type="entry name" value="P-loop containing nucleoside triphosphate hydrolases"/>
    <property type="match status" value="1"/>
</dbReference>
<dbReference type="Proteomes" id="UP000038830">
    <property type="component" value="Unassembled WGS sequence"/>
</dbReference>
<dbReference type="EMBL" id="CDQK01000006">
    <property type="protein sequence ID" value="CEP24461.1"/>
    <property type="molecule type" value="Genomic_DNA"/>
</dbReference>
<reference evidence="9" key="1">
    <citation type="journal article" date="2015" name="J. Biotechnol.">
        <title>The structure of the Cyberlindnera jadinii genome and its relation to Candida utilis analyzed by the occurrence of single nucleotide polymorphisms.</title>
        <authorList>
            <person name="Rupp O."/>
            <person name="Brinkrolf K."/>
            <person name="Buerth C."/>
            <person name="Kunigo M."/>
            <person name="Schneider J."/>
            <person name="Jaenicke S."/>
            <person name="Goesmann A."/>
            <person name="Puehler A."/>
            <person name="Jaeger K.-E."/>
            <person name="Ernst J.F."/>
        </authorList>
    </citation>
    <scope>NUCLEOTIDE SEQUENCE [LARGE SCALE GENOMIC DNA]</scope>
    <source>
        <strain evidence="9">ATCC 18201 / CBS 1600 / BCRC 20928 / JCM 3617 / NBRC 0987 / NRRL Y-1542</strain>
    </source>
</reference>
<name>A0A0H5C889_CYBJN</name>
<organism evidence="8 9">
    <name type="scientific">Cyberlindnera jadinii (strain ATCC 18201 / CBS 1600 / BCRC 20928 / JCM 3617 / NBRC 0987 / NRRL Y-1542)</name>
    <name type="common">Torula yeast</name>
    <name type="synonym">Candida utilis</name>
    <dbReference type="NCBI Taxonomy" id="983966"/>
    <lineage>
        <taxon>Eukaryota</taxon>
        <taxon>Fungi</taxon>
        <taxon>Dikarya</taxon>
        <taxon>Ascomycota</taxon>
        <taxon>Saccharomycotina</taxon>
        <taxon>Saccharomycetes</taxon>
        <taxon>Phaffomycetales</taxon>
        <taxon>Phaffomycetaceae</taxon>
        <taxon>Cyberlindnera</taxon>
    </lineage>
</organism>
<dbReference type="GO" id="GO:0032543">
    <property type="term" value="P:mitochondrial translation"/>
    <property type="evidence" value="ECO:0007669"/>
    <property type="project" value="InterPro"/>
</dbReference>
<proteinExistence type="inferred from homology"/>
<dbReference type="AlphaFoldDB" id="A0A0H5C889"/>
<sequence length="429" mass="47725">MLRAQFVRSVRPFSSSAAALAPKAVAKGFKKDNDGKKQRKTTGSFRMFQDHVNAGQFNKKAPQLVLPALEHHIEANTVVTYTQLQKQRLSQVGAFKKDQFHELFSSPITLVRDETKQIEALVHNSFKTSSKENRVCLLGERGIGKSTLLAQAQALIVENPDAVMLPISYGVKLVDGSNDYWFDAKLGTYVQPMYLKTLLDKIEYANKQSLAKLKLSKEYTIEGASKTRAATKFSTENTLLDLVKSKIDARHRGQVLQILIDELLLQQSAPVFITVDNFGSIISSPNSAYRNVENKPIAIEELQLTKTLLDFISGEKSFQKGGVILATSSDDKPTITLKAGLGLVKPDPYTKKELYDATLASRLAGVKPLELAKLSKENVTKLVEKYVEAQIFRKDELEQNTVEQLINQKYVISGNGNPLELIRSVAMHL</sequence>
<keyword evidence="6" id="KW-0687">Ribonucleoprotein</keyword>
<evidence type="ECO:0000256" key="4">
    <source>
        <dbReference type="ARBA" id="ARBA00022980"/>
    </source>
</evidence>
<evidence type="ECO:0000256" key="1">
    <source>
        <dbReference type="ARBA" id="ARBA00004173"/>
    </source>
</evidence>
<evidence type="ECO:0000256" key="7">
    <source>
        <dbReference type="ARBA" id="ARBA00035140"/>
    </source>
</evidence>
<keyword evidence="3" id="KW-0809">Transit peptide</keyword>
<dbReference type="InterPro" id="IPR027417">
    <property type="entry name" value="P-loop_NTPase"/>
</dbReference>
<dbReference type="Gene3D" id="3.40.50.300">
    <property type="entry name" value="P-loop containing nucleotide triphosphate hydrolases"/>
    <property type="match status" value="1"/>
</dbReference>
<evidence type="ECO:0000256" key="3">
    <source>
        <dbReference type="ARBA" id="ARBA00022946"/>
    </source>
</evidence>
<evidence type="ECO:0000313" key="8">
    <source>
        <dbReference type="EMBL" id="CEP24461.1"/>
    </source>
</evidence>
<evidence type="ECO:0000256" key="5">
    <source>
        <dbReference type="ARBA" id="ARBA00023128"/>
    </source>
</evidence>
<keyword evidence="5" id="KW-0496">Mitochondrion</keyword>
<evidence type="ECO:0000256" key="2">
    <source>
        <dbReference type="ARBA" id="ARBA00009863"/>
    </source>
</evidence>
<dbReference type="PANTHER" id="PTHR12810:SF0">
    <property type="entry name" value="SMALL RIBOSOMAL SUBUNIT PROTEIN MS29"/>
    <property type="match status" value="1"/>
</dbReference>
<dbReference type="GO" id="GO:0005763">
    <property type="term" value="C:mitochondrial small ribosomal subunit"/>
    <property type="evidence" value="ECO:0007669"/>
    <property type="project" value="InterPro"/>
</dbReference>
<dbReference type="GO" id="GO:0003735">
    <property type="term" value="F:structural constituent of ribosome"/>
    <property type="evidence" value="ECO:0007669"/>
    <property type="project" value="TreeGrafter"/>
</dbReference>
<protein>
    <recommendedName>
        <fullName evidence="7">Small ribosomal subunit protein mS29</fullName>
    </recommendedName>
</protein>
<accession>A0A0H5C889</accession>
<dbReference type="Pfam" id="PF10236">
    <property type="entry name" value="DAP3"/>
    <property type="match status" value="1"/>
</dbReference>
<gene>
    <name evidence="8" type="ORF">BN1211_5284</name>
</gene>
<dbReference type="PANTHER" id="PTHR12810">
    <property type="entry name" value="MITOCHONDRIAL 28S RIBOSOMAL PROTEIN S29"/>
    <property type="match status" value="1"/>
</dbReference>